<evidence type="ECO:0000256" key="16">
    <source>
        <dbReference type="ARBA" id="ARBA00023209"/>
    </source>
</evidence>
<evidence type="ECO:0000256" key="1">
    <source>
        <dbReference type="ARBA" id="ARBA00001698"/>
    </source>
</evidence>
<evidence type="ECO:0000256" key="3">
    <source>
        <dbReference type="ARBA" id="ARBA00005119"/>
    </source>
</evidence>
<sequence length="268" mass="28547" precursor="true">MTLATSHLQRLVTGAALALLLTAGLALGGWVLVLLALVASSLALLEFYTMFWPCNDKLHMKAIGLVLGAGMLVAGHLDKPWLIVGCLAGAFLAGALQFLGDWGRGDDESRFADGQILAAGLLYVPLLLLPVLHLSLRDQLLVALAAFISDTGAYYIGTYLGRARIWPRVSPKKSWAGSIGGLVLCIAMCVGLGLWWGVRPWWQFAMLGVLLNAASQLGDFFESALKRTLGVKDSGTLLPGHGGLLDRIDSLLFVVPVYAAADSVLAFF</sequence>
<comment type="subcellular location">
    <subcellularLocation>
        <location evidence="2">Cell membrane</location>
        <topology evidence="2">Multi-pass membrane protein</topology>
    </subcellularLocation>
</comment>
<dbReference type="Pfam" id="PF01148">
    <property type="entry name" value="CTP_transf_1"/>
    <property type="match status" value="1"/>
</dbReference>
<dbReference type="KEGG" id="dvl:Dvul_2114"/>
<evidence type="ECO:0000256" key="7">
    <source>
        <dbReference type="ARBA" id="ARBA00019373"/>
    </source>
</evidence>
<evidence type="ECO:0000256" key="13">
    <source>
        <dbReference type="ARBA" id="ARBA00022989"/>
    </source>
</evidence>
<comment type="catalytic activity">
    <reaction evidence="1 18">
        <text>a 1,2-diacyl-sn-glycero-3-phosphate + CTP + H(+) = a CDP-1,2-diacyl-sn-glycerol + diphosphate</text>
        <dbReference type="Rhea" id="RHEA:16229"/>
        <dbReference type="ChEBI" id="CHEBI:15378"/>
        <dbReference type="ChEBI" id="CHEBI:33019"/>
        <dbReference type="ChEBI" id="CHEBI:37563"/>
        <dbReference type="ChEBI" id="CHEBI:58332"/>
        <dbReference type="ChEBI" id="CHEBI:58608"/>
        <dbReference type="EC" id="2.7.7.41"/>
    </reaction>
</comment>
<dbReference type="InterPro" id="IPR000374">
    <property type="entry name" value="PC_trans"/>
</dbReference>
<dbReference type="AlphaFoldDB" id="A0A0H3A9Y5"/>
<dbReference type="UniPathway" id="UPA00557">
    <property type="reaction ID" value="UER00614"/>
</dbReference>
<keyword evidence="9" id="KW-0444">Lipid biosynthesis</keyword>
<dbReference type="EMBL" id="CP000527">
    <property type="protein sequence ID" value="ABM29130.1"/>
    <property type="molecule type" value="Genomic_DNA"/>
</dbReference>
<dbReference type="GO" id="GO:0005886">
    <property type="term" value="C:plasma membrane"/>
    <property type="evidence" value="ECO:0007669"/>
    <property type="project" value="UniProtKB-SubCell"/>
</dbReference>
<dbReference type="RefSeq" id="WP_010938167.1">
    <property type="nucleotide sequence ID" value="NC_008751.1"/>
</dbReference>
<feature type="transmembrane region" description="Helical" evidence="19">
    <location>
        <begin position="111"/>
        <end position="134"/>
    </location>
</feature>
<feature type="transmembrane region" description="Helical" evidence="19">
    <location>
        <begin position="140"/>
        <end position="162"/>
    </location>
</feature>
<evidence type="ECO:0000256" key="6">
    <source>
        <dbReference type="ARBA" id="ARBA00012487"/>
    </source>
</evidence>
<keyword evidence="16" id="KW-0594">Phospholipid biosynthesis</keyword>
<dbReference type="PANTHER" id="PTHR46382">
    <property type="entry name" value="PHOSPHATIDATE CYTIDYLYLTRANSFERASE"/>
    <property type="match status" value="1"/>
</dbReference>
<evidence type="ECO:0000313" key="20">
    <source>
        <dbReference type="EMBL" id="ABM29130.1"/>
    </source>
</evidence>
<dbReference type="PANTHER" id="PTHR46382:SF1">
    <property type="entry name" value="PHOSPHATIDATE CYTIDYLYLTRANSFERASE"/>
    <property type="match status" value="1"/>
</dbReference>
<feature type="transmembrane region" description="Helical" evidence="19">
    <location>
        <begin position="174"/>
        <end position="195"/>
    </location>
</feature>
<name>A0A0H3A9Y5_NITV4</name>
<evidence type="ECO:0000256" key="17">
    <source>
        <dbReference type="ARBA" id="ARBA00023264"/>
    </source>
</evidence>
<evidence type="ECO:0000256" key="4">
    <source>
        <dbReference type="ARBA" id="ARBA00005189"/>
    </source>
</evidence>
<proteinExistence type="inferred from homology"/>
<evidence type="ECO:0000256" key="11">
    <source>
        <dbReference type="ARBA" id="ARBA00022692"/>
    </source>
</evidence>
<keyword evidence="15 19" id="KW-0472">Membrane</keyword>
<keyword evidence="8" id="KW-1003">Cell membrane</keyword>
<evidence type="ECO:0000256" key="19">
    <source>
        <dbReference type="SAM" id="Phobius"/>
    </source>
</evidence>
<keyword evidence="10 18" id="KW-0808">Transferase</keyword>
<evidence type="ECO:0000256" key="2">
    <source>
        <dbReference type="ARBA" id="ARBA00004651"/>
    </source>
</evidence>
<reference evidence="21" key="1">
    <citation type="journal article" date="2009" name="Environ. Microbiol.">
        <title>Contribution of mobile genetic elements to Desulfovibrio vulgaris genome plasticity.</title>
        <authorList>
            <person name="Walker C.B."/>
            <person name="Stolyar S."/>
            <person name="Chivian D."/>
            <person name="Pinel N."/>
            <person name="Gabster J.A."/>
            <person name="Dehal P.S."/>
            <person name="He Z."/>
            <person name="Yang Z.K."/>
            <person name="Yen H.C."/>
            <person name="Zhou J."/>
            <person name="Wall J.D."/>
            <person name="Hazen T.C."/>
            <person name="Arkin A.P."/>
            <person name="Stahl D.A."/>
        </authorList>
    </citation>
    <scope>NUCLEOTIDE SEQUENCE [LARGE SCALE GENOMIC DNA]</scope>
    <source>
        <strain evidence="21">DP4</strain>
    </source>
</reference>
<dbReference type="EC" id="2.7.7.41" evidence="6 18"/>
<evidence type="ECO:0000256" key="12">
    <source>
        <dbReference type="ARBA" id="ARBA00022695"/>
    </source>
</evidence>
<dbReference type="GO" id="GO:0016024">
    <property type="term" value="P:CDP-diacylglycerol biosynthetic process"/>
    <property type="evidence" value="ECO:0007669"/>
    <property type="project" value="UniProtKB-UniPathway"/>
</dbReference>
<keyword evidence="12 18" id="KW-0548">Nucleotidyltransferase</keyword>
<feature type="transmembrane region" description="Helical" evidence="19">
    <location>
        <begin position="81"/>
        <end position="99"/>
    </location>
</feature>
<gene>
    <name evidence="20" type="ordered locus">Dvul_2114</name>
</gene>
<keyword evidence="13 19" id="KW-1133">Transmembrane helix</keyword>
<dbReference type="GO" id="GO:0004605">
    <property type="term" value="F:phosphatidate cytidylyltransferase activity"/>
    <property type="evidence" value="ECO:0007669"/>
    <property type="project" value="UniProtKB-EC"/>
</dbReference>
<evidence type="ECO:0000256" key="18">
    <source>
        <dbReference type="RuleBase" id="RU003938"/>
    </source>
</evidence>
<evidence type="ECO:0000256" key="10">
    <source>
        <dbReference type="ARBA" id="ARBA00022679"/>
    </source>
</evidence>
<comment type="pathway">
    <text evidence="3 18">Phospholipid metabolism; CDP-diacylglycerol biosynthesis; CDP-diacylglycerol from sn-glycerol 3-phosphate: step 3/3.</text>
</comment>
<dbReference type="HOGENOM" id="CLU_037294_2_2_7"/>
<dbReference type="PROSITE" id="PS01315">
    <property type="entry name" value="CDS"/>
    <property type="match status" value="1"/>
</dbReference>
<evidence type="ECO:0000256" key="15">
    <source>
        <dbReference type="ARBA" id="ARBA00023136"/>
    </source>
</evidence>
<keyword evidence="11 18" id="KW-0812">Transmembrane</keyword>
<comment type="similarity">
    <text evidence="5 18">Belongs to the CDS family.</text>
</comment>
<evidence type="ECO:0000256" key="9">
    <source>
        <dbReference type="ARBA" id="ARBA00022516"/>
    </source>
</evidence>
<organism evidence="20 21">
    <name type="scientific">Nitratidesulfovibrio vulgaris (strain DP4)</name>
    <name type="common">Desulfovibrio vulgaris</name>
    <dbReference type="NCBI Taxonomy" id="391774"/>
    <lineage>
        <taxon>Bacteria</taxon>
        <taxon>Pseudomonadati</taxon>
        <taxon>Thermodesulfobacteriota</taxon>
        <taxon>Desulfovibrionia</taxon>
        <taxon>Desulfovibrionales</taxon>
        <taxon>Desulfovibrionaceae</taxon>
        <taxon>Nitratidesulfovibrio</taxon>
    </lineage>
</organism>
<comment type="pathway">
    <text evidence="4">Lipid metabolism.</text>
</comment>
<keyword evidence="17" id="KW-1208">Phospholipid metabolism</keyword>
<protein>
    <recommendedName>
        <fullName evidence="7 18">Phosphatidate cytidylyltransferase</fullName>
        <ecNumber evidence="6 18">2.7.7.41</ecNumber>
    </recommendedName>
</protein>
<accession>A0A0H3A9Y5</accession>
<feature type="transmembrane region" description="Helical" evidence="19">
    <location>
        <begin position="12"/>
        <end position="37"/>
    </location>
</feature>
<keyword evidence="14" id="KW-0443">Lipid metabolism</keyword>
<evidence type="ECO:0000256" key="5">
    <source>
        <dbReference type="ARBA" id="ARBA00010185"/>
    </source>
</evidence>
<dbReference type="Proteomes" id="UP000009173">
    <property type="component" value="Chromosome"/>
</dbReference>
<evidence type="ECO:0000313" key="21">
    <source>
        <dbReference type="Proteomes" id="UP000009173"/>
    </source>
</evidence>
<feature type="transmembrane region" description="Helical" evidence="19">
    <location>
        <begin position="58"/>
        <end position="75"/>
    </location>
</feature>
<evidence type="ECO:0000256" key="14">
    <source>
        <dbReference type="ARBA" id="ARBA00023098"/>
    </source>
</evidence>
<evidence type="ECO:0000256" key="8">
    <source>
        <dbReference type="ARBA" id="ARBA00022475"/>
    </source>
</evidence>